<sequence length="101" mass="11760">PFIKKNRKEVLQHSEASQDNSIITFYENITSQQKHNYPSVCRKKKFVSLCQILHKYCFFLSFTYLESVICNLGRAGFESGPRRYVHECIFSLRPPRIVAGA</sequence>
<evidence type="ECO:0000313" key="1">
    <source>
        <dbReference type="EMBL" id="CEK53157.1"/>
    </source>
</evidence>
<dbReference type="AlphaFoldDB" id="A0A0B6Y9Y3"/>
<feature type="non-terminal residue" evidence="1">
    <location>
        <position position="1"/>
    </location>
</feature>
<name>A0A0B6Y9Y3_9EUPU</name>
<dbReference type="EMBL" id="HACG01006292">
    <property type="protein sequence ID" value="CEK53157.1"/>
    <property type="molecule type" value="Transcribed_RNA"/>
</dbReference>
<feature type="non-terminal residue" evidence="1">
    <location>
        <position position="101"/>
    </location>
</feature>
<organism evidence="1">
    <name type="scientific">Arion vulgaris</name>
    <dbReference type="NCBI Taxonomy" id="1028688"/>
    <lineage>
        <taxon>Eukaryota</taxon>
        <taxon>Metazoa</taxon>
        <taxon>Spiralia</taxon>
        <taxon>Lophotrochozoa</taxon>
        <taxon>Mollusca</taxon>
        <taxon>Gastropoda</taxon>
        <taxon>Heterobranchia</taxon>
        <taxon>Euthyneura</taxon>
        <taxon>Panpulmonata</taxon>
        <taxon>Eupulmonata</taxon>
        <taxon>Stylommatophora</taxon>
        <taxon>Helicina</taxon>
        <taxon>Arionoidea</taxon>
        <taxon>Arionidae</taxon>
        <taxon>Arion</taxon>
    </lineage>
</organism>
<gene>
    <name evidence="1" type="primary">ORF19283</name>
</gene>
<reference evidence="1" key="1">
    <citation type="submission" date="2014-12" db="EMBL/GenBank/DDBJ databases">
        <title>Insight into the proteome of Arion vulgaris.</title>
        <authorList>
            <person name="Aradska J."/>
            <person name="Bulat T."/>
            <person name="Smidak R."/>
            <person name="Sarate P."/>
            <person name="Gangsoo J."/>
            <person name="Sialana F."/>
            <person name="Bilban M."/>
            <person name="Lubec G."/>
        </authorList>
    </citation>
    <scope>NUCLEOTIDE SEQUENCE</scope>
    <source>
        <tissue evidence="1">Skin</tissue>
    </source>
</reference>
<accession>A0A0B6Y9Y3</accession>
<protein>
    <submittedName>
        <fullName evidence="1">Uncharacterized protein</fullName>
    </submittedName>
</protein>
<proteinExistence type="predicted"/>